<dbReference type="AlphaFoldDB" id="U3APQ9"/>
<name>U3APQ9_9VIBR</name>
<dbReference type="CDD" id="cd03023">
    <property type="entry name" value="DsbA_Com1_like"/>
    <property type="match status" value="1"/>
</dbReference>
<feature type="domain" description="Thioredoxin" evidence="1">
    <location>
        <begin position="47"/>
        <end position="267"/>
    </location>
</feature>
<dbReference type="eggNOG" id="COG1651">
    <property type="taxonomic scope" value="Bacteria"/>
</dbReference>
<evidence type="ECO:0000259" key="1">
    <source>
        <dbReference type="PROSITE" id="PS51352"/>
    </source>
</evidence>
<gene>
    <name evidence="2" type="ORF">VAZ01S_023_00340</name>
</gene>
<evidence type="ECO:0000313" key="3">
    <source>
        <dbReference type="Proteomes" id="UP000016567"/>
    </source>
</evidence>
<dbReference type="SUPFAM" id="SSF52833">
    <property type="entry name" value="Thioredoxin-like"/>
    <property type="match status" value="1"/>
</dbReference>
<organism evidence="2 3">
    <name type="scientific">Vibrio azureus NBRC 104587</name>
    <dbReference type="NCBI Taxonomy" id="1219077"/>
    <lineage>
        <taxon>Bacteria</taxon>
        <taxon>Pseudomonadati</taxon>
        <taxon>Pseudomonadota</taxon>
        <taxon>Gammaproteobacteria</taxon>
        <taxon>Vibrionales</taxon>
        <taxon>Vibrionaceae</taxon>
        <taxon>Vibrio</taxon>
    </lineage>
</organism>
<proteinExistence type="predicted"/>
<dbReference type="Proteomes" id="UP000016567">
    <property type="component" value="Unassembled WGS sequence"/>
</dbReference>
<keyword evidence="3" id="KW-1185">Reference proteome</keyword>
<dbReference type="Gene3D" id="3.40.30.10">
    <property type="entry name" value="Glutaredoxin"/>
    <property type="match status" value="1"/>
</dbReference>
<dbReference type="OrthoDB" id="9780340at2"/>
<dbReference type="PANTHER" id="PTHR35272:SF3">
    <property type="entry name" value="THIOL:DISULFIDE INTERCHANGE PROTEIN DSBC"/>
    <property type="match status" value="1"/>
</dbReference>
<evidence type="ECO:0000313" key="2">
    <source>
        <dbReference type="EMBL" id="GAD75267.1"/>
    </source>
</evidence>
<dbReference type="Pfam" id="PF13462">
    <property type="entry name" value="Thioredoxin_4"/>
    <property type="match status" value="1"/>
</dbReference>
<dbReference type="STRING" id="1219077.VAZ01S_023_00340"/>
<reference evidence="2 3" key="1">
    <citation type="submission" date="2013-09" db="EMBL/GenBank/DDBJ databases">
        <title>Whole genome shotgun sequence of Vibrio azureus NBRC 104587.</title>
        <authorList>
            <person name="Isaki S."/>
            <person name="Hosoyama A."/>
            <person name="Numata M."/>
            <person name="Hashimoto M."/>
            <person name="Hosoyama Y."/>
            <person name="Tsuchikane K."/>
            <person name="Noguchi M."/>
            <person name="Hirakata S."/>
            <person name="Ichikawa N."/>
            <person name="Ohji S."/>
            <person name="Yamazoe A."/>
            <person name="Fujita N."/>
        </authorList>
    </citation>
    <scope>NUCLEOTIDE SEQUENCE [LARGE SCALE GENOMIC DNA]</scope>
    <source>
        <strain evidence="2 3">NBRC 104587</strain>
    </source>
</reference>
<dbReference type="PROSITE" id="PS51352">
    <property type="entry name" value="THIOREDOXIN_2"/>
    <property type="match status" value="1"/>
</dbReference>
<dbReference type="RefSeq" id="WP_021709026.1">
    <property type="nucleotide sequence ID" value="NZ_BAOB01000261.1"/>
</dbReference>
<dbReference type="InterPro" id="IPR013766">
    <property type="entry name" value="Thioredoxin_domain"/>
</dbReference>
<dbReference type="InterPro" id="IPR036249">
    <property type="entry name" value="Thioredoxin-like_sf"/>
</dbReference>
<protein>
    <recommendedName>
        <fullName evidence="1">Thioredoxin domain-containing protein</fullName>
    </recommendedName>
</protein>
<dbReference type="PANTHER" id="PTHR35272">
    <property type="entry name" value="THIOL:DISULFIDE INTERCHANGE PROTEIN DSBC-RELATED"/>
    <property type="match status" value="1"/>
</dbReference>
<dbReference type="InterPro" id="IPR012336">
    <property type="entry name" value="Thioredoxin-like_fold"/>
</dbReference>
<dbReference type="EMBL" id="BATL01000023">
    <property type="protein sequence ID" value="GAD75267.1"/>
    <property type="molecule type" value="Genomic_DNA"/>
</dbReference>
<sequence length="268" mass="29900">MEQKKINLGLGGVCLALIISNVALYTSLQEESEVITKLSDAMINVETNLLQAPSSFAEEDVKNFIMDNPDVVVKSLAKYRFEQEQAAKVQEAKKVESSMDALYNDKNDPFIGNPNGKHVMVEFVDYNCGYCKRLAPTLKEFVAIDPEAKVIVKEYPIFTNQPTSAYSAMVATAVFYYKPEMYGDIHHAIMGSKLTREGIDQILVNYGIEKDKLQPYMETARKQIEKVRGLGAQLKVTGTPTVFIGAERVHGGWSAQQLKAKFTNQKGE</sequence>
<dbReference type="InterPro" id="IPR051470">
    <property type="entry name" value="Thiol:disulfide_interchange"/>
</dbReference>
<comment type="caution">
    <text evidence="2">The sequence shown here is derived from an EMBL/GenBank/DDBJ whole genome shotgun (WGS) entry which is preliminary data.</text>
</comment>
<accession>U3APQ9</accession>